<dbReference type="CDD" id="cd16936">
    <property type="entry name" value="HATPase_RsbW-like"/>
    <property type="match status" value="1"/>
</dbReference>
<evidence type="ECO:0000313" key="2">
    <source>
        <dbReference type="EMBL" id="RCK79168.1"/>
    </source>
</evidence>
<dbReference type="SMART" id="SM00267">
    <property type="entry name" value="GGDEF"/>
    <property type="match status" value="1"/>
</dbReference>
<evidence type="ECO:0000313" key="3">
    <source>
        <dbReference type="Proteomes" id="UP000252355"/>
    </source>
</evidence>
<sequence length="666" mass="74804">MGSLIKQITLKVANERDSELEACEVLDTFAKKCDFLPESIDEMRLAFIEALINAKEHAPKNLPEGGETDVQTSFLYDGENLTILVRDFGQGFNPTQVEKPDIKKKLKSANKRGWGLMLMEKLMDGVEISSFPPSGTLIKMVKKRIKIDPPESGDLIRERKRIERLKYILGSFIDLSSFLCQNRDLETGLRSMLRILLGTLGVSRGAIYIVDATHHDALHCIVDIKLRAKEKFPQIRLSPADLGTLSTLENLEVSSAIARLCPDFFQTFTKEEAEQVYLLKADAEVLGILVLGARFRLEDNEAYDGDLLSTLSRNISSAINTFRLMEQLKSANAELDTRVKELSAVREASQSISSELEIENLPFTVERIFQNVMKIGKFSLALHDPSENRYSLCQTGRDLPQVLDLWSSPISRYVIQKMTPLFVPDVTREKRFQFPRAKNYLTPSFIVIPVVVQEEVLGLVNLTDRTDGQALTERDFHLAQLLCAQLGIALKNANLYKLGITDGLTHLYTQHYLKMRLAQEISRLRRIKSPLSLIIMDMDGFRALNEAHGDFVGDQVLSKVSNIIKRQIRFNDIPCRCGGEKFAIILPDTNLKGAVIAAEKLRTAIETNKILHQATELKVTASFGVAAFDINMSLEQFLDAAERQLREAKAKGGNMVWGLTEGDEAK</sequence>
<feature type="domain" description="GGDEF" evidence="1">
    <location>
        <begin position="529"/>
        <end position="661"/>
    </location>
</feature>
<dbReference type="PANTHER" id="PTHR45138:SF9">
    <property type="entry name" value="DIGUANYLATE CYCLASE DGCM-RELATED"/>
    <property type="match status" value="1"/>
</dbReference>
<reference evidence="2 3" key="1">
    <citation type="submission" date="2018-05" db="EMBL/GenBank/DDBJ databases">
        <title>A metagenomic window into the 2 km-deep terrestrial subsurface aquifer revealed taxonomically and functionally diverse microbial community comprising novel uncultured bacterial lineages.</title>
        <authorList>
            <person name="Kadnikov V.V."/>
            <person name="Mardanov A.V."/>
            <person name="Beletsky A.V."/>
            <person name="Banks D."/>
            <person name="Pimenov N.V."/>
            <person name="Frank Y.A."/>
            <person name="Karnachuk O.V."/>
            <person name="Ravin N.V."/>
        </authorList>
    </citation>
    <scope>NUCLEOTIDE SEQUENCE [LARGE SCALE GENOMIC DNA]</scope>
    <source>
        <strain evidence="2">BY5</strain>
    </source>
</reference>
<name>A0A367ZM22_9BACT</name>
<dbReference type="InterPro" id="IPR003594">
    <property type="entry name" value="HATPase_dom"/>
</dbReference>
<dbReference type="SUPFAM" id="SSF55874">
    <property type="entry name" value="ATPase domain of HSP90 chaperone/DNA topoisomerase II/histidine kinase"/>
    <property type="match status" value="1"/>
</dbReference>
<dbReference type="EMBL" id="QOQW01000015">
    <property type="protein sequence ID" value="RCK79168.1"/>
    <property type="molecule type" value="Genomic_DNA"/>
</dbReference>
<dbReference type="PANTHER" id="PTHR45138">
    <property type="entry name" value="REGULATORY COMPONENTS OF SENSORY TRANSDUCTION SYSTEM"/>
    <property type="match status" value="1"/>
</dbReference>
<dbReference type="InterPro" id="IPR029016">
    <property type="entry name" value="GAF-like_dom_sf"/>
</dbReference>
<dbReference type="CDD" id="cd01949">
    <property type="entry name" value="GGDEF"/>
    <property type="match status" value="1"/>
</dbReference>
<dbReference type="SMART" id="SM00065">
    <property type="entry name" value="GAF"/>
    <property type="match status" value="2"/>
</dbReference>
<dbReference type="InterPro" id="IPR003018">
    <property type="entry name" value="GAF"/>
</dbReference>
<dbReference type="InterPro" id="IPR043128">
    <property type="entry name" value="Rev_trsase/Diguanyl_cyclase"/>
</dbReference>
<dbReference type="Gene3D" id="3.30.565.10">
    <property type="entry name" value="Histidine kinase-like ATPase, C-terminal domain"/>
    <property type="match status" value="1"/>
</dbReference>
<dbReference type="InterPro" id="IPR036890">
    <property type="entry name" value="HATPase_C_sf"/>
</dbReference>
<protein>
    <submittedName>
        <fullName evidence="2">GGDEF/response regulator receiver domain protein</fullName>
    </submittedName>
</protein>
<evidence type="ECO:0000259" key="1">
    <source>
        <dbReference type="PROSITE" id="PS50887"/>
    </source>
</evidence>
<accession>A0A367ZM22</accession>
<gene>
    <name evidence="2" type="ORF">OZSIB_0282</name>
</gene>
<dbReference type="InterPro" id="IPR000160">
    <property type="entry name" value="GGDEF_dom"/>
</dbReference>
<dbReference type="SUPFAM" id="SSF55781">
    <property type="entry name" value="GAF domain-like"/>
    <property type="match status" value="2"/>
</dbReference>
<dbReference type="NCBIfam" id="TIGR00254">
    <property type="entry name" value="GGDEF"/>
    <property type="match status" value="1"/>
</dbReference>
<dbReference type="Gene3D" id="3.30.450.40">
    <property type="match status" value="2"/>
</dbReference>
<dbReference type="AlphaFoldDB" id="A0A367ZM22"/>
<dbReference type="Proteomes" id="UP000252355">
    <property type="component" value="Unassembled WGS sequence"/>
</dbReference>
<proteinExistence type="predicted"/>
<dbReference type="Pfam" id="PF01590">
    <property type="entry name" value="GAF"/>
    <property type="match status" value="1"/>
</dbReference>
<dbReference type="PROSITE" id="PS50887">
    <property type="entry name" value="GGDEF"/>
    <property type="match status" value="1"/>
</dbReference>
<dbReference type="InterPro" id="IPR029787">
    <property type="entry name" value="Nucleotide_cyclase"/>
</dbReference>
<organism evidence="2 3">
    <name type="scientific">Candidatus Ozemobacter sibiricus</name>
    <dbReference type="NCBI Taxonomy" id="2268124"/>
    <lineage>
        <taxon>Bacteria</taxon>
        <taxon>Candidatus Ozemobacteria</taxon>
        <taxon>Candidatus Ozemobacterales</taxon>
        <taxon>Candidatus Ozemobacteraceae</taxon>
        <taxon>Candidatus Ozemobacter</taxon>
    </lineage>
</organism>
<dbReference type="GO" id="GO:0052621">
    <property type="term" value="F:diguanylate cyclase activity"/>
    <property type="evidence" value="ECO:0007669"/>
    <property type="project" value="TreeGrafter"/>
</dbReference>
<dbReference type="Pfam" id="PF13581">
    <property type="entry name" value="HATPase_c_2"/>
    <property type="match status" value="1"/>
</dbReference>
<dbReference type="Gene3D" id="3.30.70.270">
    <property type="match status" value="1"/>
</dbReference>
<dbReference type="Pfam" id="PF00990">
    <property type="entry name" value="GGDEF"/>
    <property type="match status" value="1"/>
</dbReference>
<comment type="caution">
    <text evidence="2">The sequence shown here is derived from an EMBL/GenBank/DDBJ whole genome shotgun (WGS) entry which is preliminary data.</text>
</comment>
<dbReference type="SUPFAM" id="SSF55073">
    <property type="entry name" value="Nucleotide cyclase"/>
    <property type="match status" value="1"/>
</dbReference>
<dbReference type="InterPro" id="IPR050469">
    <property type="entry name" value="Diguanylate_Cyclase"/>
</dbReference>